<dbReference type="Pfam" id="PF00240">
    <property type="entry name" value="ubiquitin"/>
    <property type="match status" value="1"/>
</dbReference>
<dbReference type="InterPro" id="IPR028889">
    <property type="entry name" value="USP"/>
</dbReference>
<dbReference type="PROSITE" id="PS00972">
    <property type="entry name" value="USP_1"/>
    <property type="match status" value="1"/>
</dbReference>
<feature type="non-terminal residue" evidence="15">
    <location>
        <position position="1"/>
    </location>
</feature>
<dbReference type="PROSITE" id="PS50053">
    <property type="entry name" value="UBIQUITIN_2"/>
    <property type="match status" value="1"/>
</dbReference>
<evidence type="ECO:0000256" key="6">
    <source>
        <dbReference type="ARBA" id="ARBA00022786"/>
    </source>
</evidence>
<dbReference type="PANTHER" id="PTHR43982:SF1">
    <property type="entry name" value="UBIQUITIN CARBOXYL-TERMINAL HYDROLASE 14"/>
    <property type="match status" value="1"/>
</dbReference>
<dbReference type="GO" id="GO:0061136">
    <property type="term" value="P:regulation of proteasomal protein catabolic process"/>
    <property type="evidence" value="ECO:0007669"/>
    <property type="project" value="TreeGrafter"/>
</dbReference>
<dbReference type="SUPFAM" id="SSF54236">
    <property type="entry name" value="Ubiquitin-like"/>
    <property type="match status" value="1"/>
</dbReference>
<evidence type="ECO:0000256" key="1">
    <source>
        <dbReference type="ARBA" id="ARBA00000707"/>
    </source>
</evidence>
<evidence type="ECO:0000256" key="12">
    <source>
        <dbReference type="SAM" id="MobiDB-lite"/>
    </source>
</evidence>
<proteinExistence type="inferred from homology"/>
<dbReference type="InterPro" id="IPR038765">
    <property type="entry name" value="Papain-like_cys_pep_sf"/>
</dbReference>
<name>A0A2G9TTG5_TELCI</name>
<dbReference type="EC" id="3.4.19.12" evidence="3"/>
<dbReference type="Proteomes" id="UP000230423">
    <property type="component" value="Unassembled WGS sequence"/>
</dbReference>
<evidence type="ECO:0000256" key="4">
    <source>
        <dbReference type="ARBA" id="ARBA00014611"/>
    </source>
</evidence>
<dbReference type="AlphaFoldDB" id="A0A2G9TTG5"/>
<evidence type="ECO:0000256" key="2">
    <source>
        <dbReference type="ARBA" id="ARBA00008739"/>
    </source>
</evidence>
<dbReference type="InterPro" id="IPR001394">
    <property type="entry name" value="Peptidase_C19_UCH"/>
</dbReference>
<evidence type="ECO:0000256" key="7">
    <source>
        <dbReference type="ARBA" id="ARBA00022801"/>
    </source>
</evidence>
<dbReference type="GO" id="GO:0016579">
    <property type="term" value="P:protein deubiquitination"/>
    <property type="evidence" value="ECO:0007669"/>
    <property type="project" value="InterPro"/>
</dbReference>
<dbReference type="InterPro" id="IPR019954">
    <property type="entry name" value="Ubiquitin_CS"/>
</dbReference>
<dbReference type="OrthoDB" id="333239at2759"/>
<dbReference type="SMART" id="SM00213">
    <property type="entry name" value="UBQ"/>
    <property type="match status" value="1"/>
</dbReference>
<evidence type="ECO:0000259" key="13">
    <source>
        <dbReference type="PROSITE" id="PS50053"/>
    </source>
</evidence>
<dbReference type="InterPro" id="IPR018200">
    <property type="entry name" value="USP_CS"/>
</dbReference>
<comment type="catalytic activity">
    <reaction evidence="1">
        <text>Thiol-dependent hydrolysis of ester, thioester, amide, peptide and isopeptide bonds formed by the C-terminal Gly of ubiquitin (a 76-residue protein attached to proteins as an intracellular targeting signal).</text>
        <dbReference type="EC" id="3.4.19.12"/>
    </reaction>
</comment>
<dbReference type="GO" id="GO:0070628">
    <property type="term" value="F:proteasome binding"/>
    <property type="evidence" value="ECO:0007669"/>
    <property type="project" value="TreeGrafter"/>
</dbReference>
<dbReference type="PROSITE" id="PS00299">
    <property type="entry name" value="UBIQUITIN_1"/>
    <property type="match status" value="1"/>
</dbReference>
<sequence>MPNVNVKWGKEKYEVLLDFDEPPLVFKSQLFALTGVPPDRQKVVVKGKTLGDESWTGIAISEGAMIMMMGSADAVPAPPKPEEERKEAAENEEKSIKLPNGLKNLGNTCYMNSVLQSFKTIPEIKEGLQLVHQGGSETDANKKMAMAVKSVYEMLDNPRRTDEPLVPFFMLQASLDALHGILPQFSSRDEQGHLEQQDANECFSEIQRMLLNALSANK</sequence>
<dbReference type="GO" id="GO:0004843">
    <property type="term" value="F:cysteine-type deubiquitinase activity"/>
    <property type="evidence" value="ECO:0007669"/>
    <property type="project" value="UniProtKB-EC"/>
</dbReference>
<dbReference type="SUPFAM" id="SSF54001">
    <property type="entry name" value="Cysteine proteinases"/>
    <property type="match status" value="1"/>
</dbReference>
<evidence type="ECO:0000256" key="8">
    <source>
        <dbReference type="ARBA" id="ARBA00022807"/>
    </source>
</evidence>
<keyword evidence="5" id="KW-0645">Protease</keyword>
<evidence type="ECO:0000256" key="3">
    <source>
        <dbReference type="ARBA" id="ARBA00012759"/>
    </source>
</evidence>
<evidence type="ECO:0000256" key="9">
    <source>
        <dbReference type="ARBA" id="ARBA00029877"/>
    </source>
</evidence>
<dbReference type="InterPro" id="IPR044635">
    <property type="entry name" value="UBP14-like"/>
</dbReference>
<gene>
    <name evidence="15" type="ORF">TELCIR_17209</name>
</gene>
<evidence type="ECO:0000256" key="5">
    <source>
        <dbReference type="ARBA" id="ARBA00022670"/>
    </source>
</evidence>
<dbReference type="Gene3D" id="3.90.70.10">
    <property type="entry name" value="Cysteine proteinases"/>
    <property type="match status" value="1"/>
</dbReference>
<evidence type="ECO:0000313" key="15">
    <source>
        <dbReference type="EMBL" id="PIO61274.1"/>
    </source>
</evidence>
<feature type="compositionally biased region" description="Basic and acidic residues" evidence="12">
    <location>
        <begin position="80"/>
        <end position="94"/>
    </location>
</feature>
<evidence type="ECO:0000256" key="11">
    <source>
        <dbReference type="ARBA" id="ARBA00032096"/>
    </source>
</evidence>
<evidence type="ECO:0000313" key="16">
    <source>
        <dbReference type="Proteomes" id="UP000230423"/>
    </source>
</evidence>
<keyword evidence="7" id="KW-0378">Hydrolase</keyword>
<accession>A0A2G9TTG5</accession>
<keyword evidence="8" id="KW-0788">Thiol protease</keyword>
<evidence type="ECO:0000256" key="10">
    <source>
        <dbReference type="ARBA" id="ARBA00029889"/>
    </source>
</evidence>
<feature type="domain" description="USP" evidence="14">
    <location>
        <begin position="100"/>
        <end position="218"/>
    </location>
</feature>
<protein>
    <recommendedName>
        <fullName evidence="4">Ubiquitin carboxyl-terminal hydrolase 14</fullName>
        <ecNumber evidence="3">3.4.19.12</ecNumber>
    </recommendedName>
    <alternativeName>
        <fullName evidence="9">Deubiquitinating enzyme 14</fullName>
    </alternativeName>
    <alternativeName>
        <fullName evidence="10">Ubiquitin thioesterase 14</fullName>
    </alternativeName>
    <alternativeName>
        <fullName evidence="11">Ubiquitin-specific-processing protease 14</fullName>
    </alternativeName>
</protein>
<keyword evidence="16" id="KW-1185">Reference proteome</keyword>
<dbReference type="InterPro" id="IPR029071">
    <property type="entry name" value="Ubiquitin-like_domsf"/>
</dbReference>
<feature type="non-terminal residue" evidence="15">
    <location>
        <position position="218"/>
    </location>
</feature>
<dbReference type="PROSITE" id="PS50235">
    <property type="entry name" value="USP_3"/>
    <property type="match status" value="1"/>
</dbReference>
<keyword evidence="6" id="KW-0833">Ubl conjugation pathway</keyword>
<reference evidence="15 16" key="1">
    <citation type="submission" date="2015-09" db="EMBL/GenBank/DDBJ databases">
        <title>Draft genome of the parasitic nematode Teladorsagia circumcincta isolate WARC Sus (inbred).</title>
        <authorList>
            <person name="Mitreva M."/>
        </authorList>
    </citation>
    <scope>NUCLEOTIDE SEQUENCE [LARGE SCALE GENOMIC DNA]</scope>
    <source>
        <strain evidence="15 16">S</strain>
    </source>
</reference>
<dbReference type="InterPro" id="IPR000626">
    <property type="entry name" value="Ubiquitin-like_dom"/>
</dbReference>
<dbReference type="Gene3D" id="3.10.20.90">
    <property type="entry name" value="Phosphatidylinositol 3-kinase Catalytic Subunit, Chain A, domain 1"/>
    <property type="match status" value="1"/>
</dbReference>
<dbReference type="EMBL" id="KZ353902">
    <property type="protein sequence ID" value="PIO61274.1"/>
    <property type="molecule type" value="Genomic_DNA"/>
</dbReference>
<dbReference type="CDD" id="cd16104">
    <property type="entry name" value="Ubl_USP14_like"/>
    <property type="match status" value="1"/>
</dbReference>
<comment type="similarity">
    <text evidence="2">Belongs to the peptidase C19 family. USP14/UBP6 subfamily.</text>
</comment>
<feature type="region of interest" description="Disordered" evidence="12">
    <location>
        <begin position="72"/>
        <end position="94"/>
    </location>
</feature>
<feature type="domain" description="Ubiquitin-like" evidence="13">
    <location>
        <begin position="2"/>
        <end position="69"/>
    </location>
</feature>
<dbReference type="GO" id="GO:0043161">
    <property type="term" value="P:proteasome-mediated ubiquitin-dependent protein catabolic process"/>
    <property type="evidence" value="ECO:0007669"/>
    <property type="project" value="InterPro"/>
</dbReference>
<dbReference type="Pfam" id="PF00443">
    <property type="entry name" value="UCH"/>
    <property type="match status" value="1"/>
</dbReference>
<dbReference type="PANTHER" id="PTHR43982">
    <property type="entry name" value="UBIQUITIN CARBOXYL-TERMINAL HYDROLASE"/>
    <property type="match status" value="1"/>
</dbReference>
<evidence type="ECO:0000259" key="14">
    <source>
        <dbReference type="PROSITE" id="PS50235"/>
    </source>
</evidence>
<organism evidence="15 16">
    <name type="scientific">Teladorsagia circumcincta</name>
    <name type="common">Brown stomach worm</name>
    <name type="synonym">Ostertagia circumcincta</name>
    <dbReference type="NCBI Taxonomy" id="45464"/>
    <lineage>
        <taxon>Eukaryota</taxon>
        <taxon>Metazoa</taxon>
        <taxon>Ecdysozoa</taxon>
        <taxon>Nematoda</taxon>
        <taxon>Chromadorea</taxon>
        <taxon>Rhabditida</taxon>
        <taxon>Rhabditina</taxon>
        <taxon>Rhabditomorpha</taxon>
        <taxon>Strongyloidea</taxon>
        <taxon>Trichostrongylidae</taxon>
        <taxon>Teladorsagia</taxon>
    </lineage>
</organism>